<comment type="similarity">
    <text evidence="1 4">Belongs to the D-isomer specific 2-hydroxyacid dehydrogenase family.</text>
</comment>
<reference evidence="7 8" key="1">
    <citation type="submission" date="2023-07" db="EMBL/GenBank/DDBJ databases">
        <title>Genomic Encyclopedia of Type Strains, Phase IV (KMG-IV): sequencing the most valuable type-strain genomes for metagenomic binning, comparative biology and taxonomic classification.</title>
        <authorList>
            <person name="Goeker M."/>
        </authorList>
    </citation>
    <scope>NUCLEOTIDE SEQUENCE [LARGE SCALE GENOMIC DNA]</scope>
    <source>
        <strain evidence="7 8">DSM 17740</strain>
    </source>
</reference>
<dbReference type="RefSeq" id="WP_307335880.1">
    <property type="nucleotide sequence ID" value="NZ_JAUSUQ010000002.1"/>
</dbReference>
<name>A0ABU0CNU8_9BACI</name>
<keyword evidence="2 4" id="KW-0560">Oxidoreductase</keyword>
<dbReference type="Gene3D" id="3.40.50.720">
    <property type="entry name" value="NAD(P)-binding Rossmann-like Domain"/>
    <property type="match status" value="2"/>
</dbReference>
<comment type="caution">
    <text evidence="7">The sequence shown here is derived from an EMBL/GenBank/DDBJ whole genome shotgun (WGS) entry which is preliminary data.</text>
</comment>
<evidence type="ECO:0000256" key="1">
    <source>
        <dbReference type="ARBA" id="ARBA00005854"/>
    </source>
</evidence>
<dbReference type="InterPro" id="IPR036291">
    <property type="entry name" value="NAD(P)-bd_dom_sf"/>
</dbReference>
<gene>
    <name evidence="7" type="ORF">J2S00_000873</name>
</gene>
<keyword evidence="8" id="KW-1185">Reference proteome</keyword>
<dbReference type="EMBL" id="JAUSUQ010000002">
    <property type="protein sequence ID" value="MDQ0338090.1"/>
    <property type="molecule type" value="Genomic_DNA"/>
</dbReference>
<evidence type="ECO:0000256" key="3">
    <source>
        <dbReference type="ARBA" id="ARBA00023027"/>
    </source>
</evidence>
<dbReference type="InterPro" id="IPR050857">
    <property type="entry name" value="D-2-hydroxyacid_DH"/>
</dbReference>
<evidence type="ECO:0000256" key="4">
    <source>
        <dbReference type="RuleBase" id="RU003719"/>
    </source>
</evidence>
<accession>A0ABU0CNU8</accession>
<dbReference type="CDD" id="cd12175">
    <property type="entry name" value="2-Hacid_dh_11"/>
    <property type="match status" value="1"/>
</dbReference>
<dbReference type="PANTHER" id="PTHR42789">
    <property type="entry name" value="D-ISOMER SPECIFIC 2-HYDROXYACID DEHYDROGENASE FAMILY PROTEIN (AFU_ORTHOLOGUE AFUA_6G10090)"/>
    <property type="match status" value="1"/>
</dbReference>
<sequence length="331" mass="36894">MSKPSILYFDQVNDQMRALLKRLKPEGFELWFWHDLDEDERNARLPQADYLMAATYPLDQHILAKATQAKLVQKTGVGVDNIDLPKATELALPIANTPGANAPAVAELTILLILALYRKLPVLHQSMKEGKWLMWEFRSSSYEMQGKTHGLIGFGQIGQETAKRSRAFGTQIIYYDKFRAPAEVEEQLDARFVSLEELLQTADIVSLHIPLLPETRGLINAKTLQLMKKSAVLINVSRGGVVHEQALYHALKDGVIAGAGIDVWESEPVHADHPLLQLENVIASPHIGAGTIDTLKRVLATAFNNIQAAENEHHFQYSVNGITQLRTPISQ</sequence>
<dbReference type="InterPro" id="IPR006140">
    <property type="entry name" value="D-isomer_DH_NAD-bd"/>
</dbReference>
<dbReference type="Proteomes" id="UP001232445">
    <property type="component" value="Unassembled WGS sequence"/>
</dbReference>
<feature type="domain" description="D-isomer specific 2-hydroxyacid dehydrogenase NAD-binding" evidence="6">
    <location>
        <begin position="111"/>
        <end position="288"/>
    </location>
</feature>
<evidence type="ECO:0000313" key="8">
    <source>
        <dbReference type="Proteomes" id="UP001232445"/>
    </source>
</evidence>
<evidence type="ECO:0000259" key="6">
    <source>
        <dbReference type="Pfam" id="PF02826"/>
    </source>
</evidence>
<dbReference type="PANTHER" id="PTHR42789:SF1">
    <property type="entry name" value="D-ISOMER SPECIFIC 2-HYDROXYACID DEHYDROGENASE FAMILY PROTEIN (AFU_ORTHOLOGUE AFUA_6G10090)"/>
    <property type="match status" value="1"/>
</dbReference>
<protein>
    <submittedName>
        <fullName evidence="7">Phosphoglycerate dehydrogenase-like enzyme</fullName>
    </submittedName>
</protein>
<dbReference type="SUPFAM" id="SSF52283">
    <property type="entry name" value="Formate/glycerate dehydrogenase catalytic domain-like"/>
    <property type="match status" value="1"/>
</dbReference>
<evidence type="ECO:0000256" key="2">
    <source>
        <dbReference type="ARBA" id="ARBA00023002"/>
    </source>
</evidence>
<proteinExistence type="inferred from homology"/>
<evidence type="ECO:0000313" key="7">
    <source>
        <dbReference type="EMBL" id="MDQ0338090.1"/>
    </source>
</evidence>
<dbReference type="Pfam" id="PF02826">
    <property type="entry name" value="2-Hacid_dh_C"/>
    <property type="match status" value="1"/>
</dbReference>
<keyword evidence="3" id="KW-0520">NAD</keyword>
<dbReference type="InterPro" id="IPR006139">
    <property type="entry name" value="D-isomer_2_OHA_DH_cat_dom"/>
</dbReference>
<dbReference type="InterPro" id="IPR029753">
    <property type="entry name" value="D-isomer_DH_CS"/>
</dbReference>
<evidence type="ECO:0000259" key="5">
    <source>
        <dbReference type="Pfam" id="PF00389"/>
    </source>
</evidence>
<dbReference type="Pfam" id="PF00389">
    <property type="entry name" value="2-Hacid_dh"/>
    <property type="match status" value="1"/>
</dbReference>
<dbReference type="SUPFAM" id="SSF51735">
    <property type="entry name" value="NAD(P)-binding Rossmann-fold domains"/>
    <property type="match status" value="1"/>
</dbReference>
<feature type="domain" description="D-isomer specific 2-hydroxyacid dehydrogenase catalytic" evidence="5">
    <location>
        <begin position="6"/>
        <end position="320"/>
    </location>
</feature>
<organism evidence="7 8">
    <name type="scientific">Caldalkalibacillus uzonensis</name>
    <dbReference type="NCBI Taxonomy" id="353224"/>
    <lineage>
        <taxon>Bacteria</taxon>
        <taxon>Bacillati</taxon>
        <taxon>Bacillota</taxon>
        <taxon>Bacilli</taxon>
        <taxon>Bacillales</taxon>
        <taxon>Bacillaceae</taxon>
        <taxon>Caldalkalibacillus</taxon>
    </lineage>
</organism>
<dbReference type="PROSITE" id="PS00670">
    <property type="entry name" value="D_2_HYDROXYACID_DH_2"/>
    <property type="match status" value="1"/>
</dbReference>